<dbReference type="Pfam" id="PF02770">
    <property type="entry name" value="Acyl-CoA_dh_M"/>
    <property type="match status" value="1"/>
</dbReference>
<dbReference type="PANTHER" id="PTHR43188:SF1">
    <property type="entry name" value="ACYL-COA DEHYDROGENASE"/>
    <property type="match status" value="1"/>
</dbReference>
<keyword evidence="3 5" id="KW-0285">Flavoprotein</keyword>
<dbReference type="Gene3D" id="1.10.540.10">
    <property type="entry name" value="Acyl-CoA dehydrogenase/oxidase, N-terminal domain"/>
    <property type="match status" value="1"/>
</dbReference>
<dbReference type="Gene3D" id="1.20.140.10">
    <property type="entry name" value="Butyryl-CoA Dehydrogenase, subunit A, domain 3"/>
    <property type="match status" value="1"/>
</dbReference>
<dbReference type="GO" id="GO:0003995">
    <property type="term" value="F:acyl-CoA dehydrogenase activity"/>
    <property type="evidence" value="ECO:0007669"/>
    <property type="project" value="InterPro"/>
</dbReference>
<feature type="domain" description="Acyl-CoA oxidase/dehydrogenase middle" evidence="7">
    <location>
        <begin position="207"/>
        <end position="299"/>
    </location>
</feature>
<evidence type="ECO:0000259" key="8">
    <source>
        <dbReference type="Pfam" id="PF02771"/>
    </source>
</evidence>
<dbReference type="STRING" id="319795.Dgeo_1221"/>
<dbReference type="InterPro" id="IPR006089">
    <property type="entry name" value="Acyl-CoA_DH_CS"/>
</dbReference>
<evidence type="ECO:0000256" key="2">
    <source>
        <dbReference type="ARBA" id="ARBA00009347"/>
    </source>
</evidence>
<proteinExistence type="inferred from homology"/>
<feature type="domain" description="Acyl-CoA dehydrogenase/oxidase C-terminal" evidence="6">
    <location>
        <begin position="312"/>
        <end position="459"/>
    </location>
</feature>
<evidence type="ECO:0000259" key="6">
    <source>
        <dbReference type="Pfam" id="PF00441"/>
    </source>
</evidence>
<dbReference type="InterPro" id="IPR045008">
    <property type="entry name" value="ACX4-like"/>
</dbReference>
<dbReference type="InterPro" id="IPR013786">
    <property type="entry name" value="AcylCoA_DH/ox_N"/>
</dbReference>
<dbReference type="KEGG" id="dge:Dgeo_1221"/>
<reference evidence="9" key="1">
    <citation type="submission" date="2006-04" db="EMBL/GenBank/DDBJ databases">
        <title>Complete sequence of chromosome of Deinococcus geothermalis DSM 11300.</title>
        <authorList>
            <consortium name="US DOE Joint Genome Institute"/>
            <person name="Copeland A."/>
            <person name="Lucas S."/>
            <person name="Lapidus A."/>
            <person name="Barry K."/>
            <person name="Detter J.C."/>
            <person name="Glavina del Rio T."/>
            <person name="Hammon N."/>
            <person name="Israni S."/>
            <person name="Dalin E."/>
            <person name="Tice H."/>
            <person name="Pitluck S."/>
            <person name="Brettin T."/>
            <person name="Bruce D."/>
            <person name="Han C."/>
            <person name="Tapia R."/>
            <person name="Saunders E."/>
            <person name="Gilna P."/>
            <person name="Schmutz J."/>
            <person name="Larimer F."/>
            <person name="Land M."/>
            <person name="Hauser L."/>
            <person name="Kyrpides N."/>
            <person name="Kim E."/>
            <person name="Daly M.J."/>
            <person name="Fredrickson J.K."/>
            <person name="Makarova K.S."/>
            <person name="Gaidamakova E.K."/>
            <person name="Zhai M."/>
            <person name="Richardson P."/>
        </authorList>
    </citation>
    <scope>NUCLEOTIDE SEQUENCE</scope>
    <source>
        <strain evidence="9">DSM 11300</strain>
    </source>
</reference>
<dbReference type="PROSITE" id="PS00073">
    <property type="entry name" value="ACYL_COA_DH_2"/>
    <property type="match status" value="1"/>
</dbReference>
<dbReference type="InterPro" id="IPR006091">
    <property type="entry name" value="Acyl-CoA_Oxase/DH_mid-dom"/>
</dbReference>
<name>Q1IZ16_DEIGD</name>
<evidence type="ECO:0000256" key="1">
    <source>
        <dbReference type="ARBA" id="ARBA00001974"/>
    </source>
</evidence>
<dbReference type="eggNOG" id="COG1960">
    <property type="taxonomic scope" value="Bacteria"/>
</dbReference>
<organism evidence="9 10">
    <name type="scientific">Deinococcus geothermalis (strain DSM 11300 / CIP 105573 / AG-3a)</name>
    <dbReference type="NCBI Taxonomy" id="319795"/>
    <lineage>
        <taxon>Bacteria</taxon>
        <taxon>Thermotogati</taxon>
        <taxon>Deinococcota</taxon>
        <taxon>Deinococci</taxon>
        <taxon>Deinococcales</taxon>
        <taxon>Deinococcaceae</taxon>
        <taxon>Deinococcus</taxon>
    </lineage>
</organism>
<keyword evidence="10" id="KW-1185">Reference proteome</keyword>
<feature type="domain" description="Acyl-CoA dehydrogenase/oxidase N-terminal" evidence="8">
    <location>
        <begin position="91"/>
        <end position="201"/>
    </location>
</feature>
<dbReference type="InterPro" id="IPR009075">
    <property type="entry name" value="AcylCo_DH/oxidase_C"/>
</dbReference>
<dbReference type="Gene3D" id="2.40.110.10">
    <property type="entry name" value="Butyryl-CoA Dehydrogenase, subunit A, domain 2"/>
    <property type="match status" value="1"/>
</dbReference>
<sequence length="466" mass="51785">MELPATHTWTEYNGSMTSQSQNPAELLAHLDLEALARLSQKVDLPALLAAASRLSDGQLRQLSRLLDRSTRPPRALPEPDGDFYRQLDDLTPEQQDVRLRVRRFMEERVAPIMNEYWSRDEFPRHLIPELRQLDLPRRVWNEDGTRQPDATLIEGLITLEACRIDVSTAVFFGVHTGLAFASIALGGSAEQKAEWLPKMLDLETIGAFGLTEPEGGSQVSQGMRTTCQRDGDHWILNGEKKWIGNSTFSDFTVVWARDVDTGEVRGFIVRAGTPGYDVRKIAGKIALRMVENGHITLTHCRVPDTDRLQETRGWRTTAEVLRLTRAGVAWQGVGCALGAYELALKYAQTREQFGKPIGAFQLIQNHLVHMLGNVTTTLSLCLRLSQMADAGQMRDEHAALAKVVTAARCRETVALARETFGGNGILLDHLVAKHFADTEAIYSYEGTNEINTLVVGRAITGLSAFV</sequence>
<evidence type="ECO:0000256" key="5">
    <source>
        <dbReference type="RuleBase" id="RU362125"/>
    </source>
</evidence>
<keyword evidence="4 5" id="KW-0274">FAD</keyword>
<dbReference type="Pfam" id="PF00441">
    <property type="entry name" value="Acyl-CoA_dh_1"/>
    <property type="match status" value="1"/>
</dbReference>
<dbReference type="HOGENOM" id="CLU_018204_8_2_0"/>
<dbReference type="AlphaFoldDB" id="Q1IZ16"/>
<protein>
    <submittedName>
        <fullName evidence="9">Acyl-CoA dehydrogenase-like protein</fullName>
    </submittedName>
</protein>
<gene>
    <name evidence="9" type="ordered locus">Dgeo_1221</name>
</gene>
<evidence type="ECO:0000259" key="7">
    <source>
        <dbReference type="Pfam" id="PF02770"/>
    </source>
</evidence>
<evidence type="ECO:0000313" key="10">
    <source>
        <dbReference type="Proteomes" id="UP000002431"/>
    </source>
</evidence>
<keyword evidence="5" id="KW-0560">Oxidoreductase</keyword>
<dbReference type="SUPFAM" id="SSF47203">
    <property type="entry name" value="Acyl-CoA dehydrogenase C-terminal domain-like"/>
    <property type="match status" value="1"/>
</dbReference>
<dbReference type="InterPro" id="IPR046373">
    <property type="entry name" value="Acyl-CoA_Oxase/DH_mid-dom_sf"/>
</dbReference>
<comment type="similarity">
    <text evidence="2 5">Belongs to the acyl-CoA dehydrogenase family.</text>
</comment>
<dbReference type="EMBL" id="CP000359">
    <property type="protein sequence ID" value="ABF45518.1"/>
    <property type="molecule type" value="Genomic_DNA"/>
</dbReference>
<dbReference type="GO" id="GO:0050660">
    <property type="term" value="F:flavin adenine dinucleotide binding"/>
    <property type="evidence" value="ECO:0007669"/>
    <property type="project" value="InterPro"/>
</dbReference>
<dbReference type="InterPro" id="IPR036250">
    <property type="entry name" value="AcylCo_DH-like_C"/>
</dbReference>
<dbReference type="GO" id="GO:0006635">
    <property type="term" value="P:fatty acid beta-oxidation"/>
    <property type="evidence" value="ECO:0007669"/>
    <property type="project" value="InterPro"/>
</dbReference>
<accession>Q1IZ16</accession>
<dbReference type="SUPFAM" id="SSF56645">
    <property type="entry name" value="Acyl-CoA dehydrogenase NM domain-like"/>
    <property type="match status" value="1"/>
</dbReference>
<dbReference type="InterPro" id="IPR009100">
    <property type="entry name" value="AcylCoA_DH/oxidase_NM_dom_sf"/>
</dbReference>
<dbReference type="PANTHER" id="PTHR43188">
    <property type="entry name" value="ACYL-COENZYME A OXIDASE"/>
    <property type="match status" value="1"/>
</dbReference>
<dbReference type="Proteomes" id="UP000002431">
    <property type="component" value="Chromosome"/>
</dbReference>
<evidence type="ECO:0000313" key="9">
    <source>
        <dbReference type="EMBL" id="ABF45518.1"/>
    </source>
</evidence>
<comment type="cofactor">
    <cofactor evidence="1 5">
        <name>FAD</name>
        <dbReference type="ChEBI" id="CHEBI:57692"/>
    </cofactor>
</comment>
<dbReference type="Pfam" id="PF02771">
    <property type="entry name" value="Acyl-CoA_dh_N"/>
    <property type="match status" value="1"/>
</dbReference>
<evidence type="ECO:0000256" key="3">
    <source>
        <dbReference type="ARBA" id="ARBA00022630"/>
    </source>
</evidence>
<dbReference type="InterPro" id="IPR037069">
    <property type="entry name" value="AcylCoA_DH/ox_N_sf"/>
</dbReference>
<evidence type="ECO:0000256" key="4">
    <source>
        <dbReference type="ARBA" id="ARBA00022827"/>
    </source>
</evidence>